<sequence length="271" mass="29349">MSNITPFKFQDHEITVLTNDSGEPWFIAKEVSGVLGYSEASAMTRTLDDDEKGLQVLQTQGGSQRVIVINESGLYSAILKSERQEARRFKKWVTSEVLPSIRRTGSYAGPASAQMAAPLRDQVDAGILLLRAAAEDLKFAPSAVLGGYQKLENHVGVAGLLPAYAVDAPATAAAGTSEPTKSLAELLKEFGVGISAQAFNKLLMQRGFVEERERPSTKGSGVRKFKVCANLVFGKNLTAPNNPRETQPHWYVSKFAELLDLVMPNKRGPAA</sequence>
<dbReference type="EMBL" id="CP065668">
    <property type="protein sequence ID" value="QPS09560.1"/>
    <property type="molecule type" value="Genomic_DNA"/>
</dbReference>
<name>A0A7T2W1X5_DELAC</name>
<dbReference type="RefSeq" id="WP_197956429.1">
    <property type="nucleotide sequence ID" value="NZ_CP065668.1"/>
</dbReference>
<dbReference type="Proteomes" id="UP000594778">
    <property type="component" value="Chromosome"/>
</dbReference>
<evidence type="ECO:0000313" key="3">
    <source>
        <dbReference type="Proteomes" id="UP000594778"/>
    </source>
</evidence>
<feature type="domain" description="Bro-N" evidence="1">
    <location>
        <begin position="1"/>
        <end position="105"/>
    </location>
</feature>
<reference evidence="2 3" key="1">
    <citation type="submission" date="2020-12" db="EMBL/GenBank/DDBJ databases">
        <title>FDA dAtabase for Regulatory Grade micrObial Sequences (FDA-ARGOS): Supporting development and validation of Infectious Disease Dx tests.</title>
        <authorList>
            <person name="Sproer C."/>
            <person name="Gronow S."/>
            <person name="Severitt S."/>
            <person name="Schroder I."/>
            <person name="Tallon L."/>
            <person name="Sadzewicz L."/>
            <person name="Zhao X."/>
            <person name="Boylan J."/>
            <person name="Ott S."/>
            <person name="Bowen H."/>
            <person name="Vavikolanu K."/>
            <person name="Mehta A."/>
            <person name="Aluvathingal J."/>
            <person name="Nadendla S."/>
            <person name="Lowell S."/>
            <person name="Myers T."/>
            <person name="Yan Y."/>
            <person name="Sichtig H."/>
        </authorList>
    </citation>
    <scope>NUCLEOTIDE SEQUENCE [LARGE SCALE GENOMIC DNA]</scope>
    <source>
        <strain evidence="2 3">FDAARGOS_909</strain>
    </source>
</reference>
<evidence type="ECO:0000313" key="2">
    <source>
        <dbReference type="EMBL" id="QPS09560.1"/>
    </source>
</evidence>
<dbReference type="PANTHER" id="PTHR36180:SF2">
    <property type="entry name" value="BRO FAMILY PROTEIN"/>
    <property type="match status" value="1"/>
</dbReference>
<dbReference type="PANTHER" id="PTHR36180">
    <property type="entry name" value="DNA-BINDING PROTEIN-RELATED-RELATED"/>
    <property type="match status" value="1"/>
</dbReference>
<evidence type="ECO:0000259" key="1">
    <source>
        <dbReference type="PROSITE" id="PS51750"/>
    </source>
</evidence>
<dbReference type="PROSITE" id="PS51750">
    <property type="entry name" value="BRO_N"/>
    <property type="match status" value="1"/>
</dbReference>
<dbReference type="Pfam" id="PF02498">
    <property type="entry name" value="Bro-N"/>
    <property type="match status" value="1"/>
</dbReference>
<protein>
    <recommendedName>
        <fullName evidence="1">Bro-N domain-containing protein</fullName>
    </recommendedName>
</protein>
<dbReference type="AlphaFoldDB" id="A0A7T2W1X5"/>
<accession>A0A7T2W1X5</accession>
<dbReference type="InterPro" id="IPR003497">
    <property type="entry name" value="BRO_N_domain"/>
</dbReference>
<dbReference type="SMART" id="SM01040">
    <property type="entry name" value="Bro-N"/>
    <property type="match status" value="1"/>
</dbReference>
<organism evidence="2 3">
    <name type="scientific">Delftia acidovorans</name>
    <name type="common">Pseudomonas acidovorans</name>
    <name type="synonym">Comamonas acidovorans</name>
    <dbReference type="NCBI Taxonomy" id="80866"/>
    <lineage>
        <taxon>Bacteria</taxon>
        <taxon>Pseudomonadati</taxon>
        <taxon>Pseudomonadota</taxon>
        <taxon>Betaproteobacteria</taxon>
        <taxon>Burkholderiales</taxon>
        <taxon>Comamonadaceae</taxon>
        <taxon>Delftia</taxon>
    </lineage>
</organism>
<gene>
    <name evidence="2" type="ORF">I6G66_05930</name>
</gene>
<proteinExistence type="predicted"/>